<accession>A0AAV1QZT8</accession>
<dbReference type="Pfam" id="PF04398">
    <property type="entry name" value="DUF538"/>
    <property type="match status" value="1"/>
</dbReference>
<comment type="caution">
    <text evidence="1">The sequence shown here is derived from an EMBL/GenBank/DDBJ whole genome shotgun (WGS) entry which is preliminary data.</text>
</comment>
<gene>
    <name evidence="1" type="ORF">DCAF_LOCUS3995</name>
</gene>
<dbReference type="Gene3D" id="2.30.240.10">
    <property type="entry name" value="At5g01610-like"/>
    <property type="match status" value="1"/>
</dbReference>
<name>A0AAV1QZT8_9ROSI</name>
<dbReference type="Proteomes" id="UP001314170">
    <property type="component" value="Unassembled WGS sequence"/>
</dbReference>
<keyword evidence="2" id="KW-1185">Reference proteome</keyword>
<dbReference type="AlphaFoldDB" id="A0AAV1QZT8"/>
<dbReference type="SUPFAM" id="SSF141562">
    <property type="entry name" value="At5g01610-like"/>
    <property type="match status" value="1"/>
</dbReference>
<dbReference type="InterPro" id="IPR036758">
    <property type="entry name" value="At5g01610-like"/>
</dbReference>
<organism evidence="1 2">
    <name type="scientific">Dovyalis caffra</name>
    <dbReference type="NCBI Taxonomy" id="77055"/>
    <lineage>
        <taxon>Eukaryota</taxon>
        <taxon>Viridiplantae</taxon>
        <taxon>Streptophyta</taxon>
        <taxon>Embryophyta</taxon>
        <taxon>Tracheophyta</taxon>
        <taxon>Spermatophyta</taxon>
        <taxon>Magnoliopsida</taxon>
        <taxon>eudicotyledons</taxon>
        <taxon>Gunneridae</taxon>
        <taxon>Pentapetalae</taxon>
        <taxon>rosids</taxon>
        <taxon>fabids</taxon>
        <taxon>Malpighiales</taxon>
        <taxon>Salicaceae</taxon>
        <taxon>Flacourtieae</taxon>
        <taxon>Dovyalis</taxon>
    </lineage>
</organism>
<protein>
    <submittedName>
        <fullName evidence="1">Uncharacterized protein</fullName>
    </submittedName>
</protein>
<dbReference type="PANTHER" id="PTHR31676:SF73">
    <property type="entry name" value="SIMILARITY TO UNKNOWN PROTEIN"/>
    <property type="match status" value="1"/>
</dbReference>
<dbReference type="InterPro" id="IPR007493">
    <property type="entry name" value="DUF538"/>
</dbReference>
<dbReference type="EMBL" id="CAWUPB010000851">
    <property type="protein sequence ID" value="CAK7326295.1"/>
    <property type="molecule type" value="Genomic_DNA"/>
</dbReference>
<reference evidence="1 2" key="1">
    <citation type="submission" date="2024-01" db="EMBL/GenBank/DDBJ databases">
        <authorList>
            <person name="Waweru B."/>
        </authorList>
    </citation>
    <scope>NUCLEOTIDE SEQUENCE [LARGE SCALE GENOMIC DNA]</scope>
</reference>
<evidence type="ECO:0000313" key="1">
    <source>
        <dbReference type="EMBL" id="CAK7326295.1"/>
    </source>
</evidence>
<sequence>MSAPTPTADLLSPRLHRRKDVSMVTQDIRAKAEVYYGDETCRKKVMSLLTEKGLPSGLLIVLEEIEEHGYSKDTGFVWLKHRSKRKEYQFDKIAVCYDNEVTAYFEPNRIKNLTGVKAKDFLIWITLSEIHVNGNNPDALITFKTPAGFSKSFQLSLFTFKAEEEANEGSSGNVKTLFCSLEPHGEEGSNIQRKILRTALHSSPNSTYEPHVICYNGSRIAEAGKCSAESVTVG</sequence>
<evidence type="ECO:0000313" key="2">
    <source>
        <dbReference type="Proteomes" id="UP001314170"/>
    </source>
</evidence>
<proteinExistence type="predicted"/>
<dbReference type="PANTHER" id="PTHR31676">
    <property type="entry name" value="T31J12.3 PROTEIN-RELATED"/>
    <property type="match status" value="1"/>
</dbReference>